<proteinExistence type="predicted"/>
<protein>
    <submittedName>
        <fullName evidence="1">Uncharacterized protein</fullName>
    </submittedName>
</protein>
<dbReference type="GeneTree" id="ENSGT01030000239189"/>
<dbReference type="Ensembl" id="ENSFALT00000038407.1">
    <property type="protein sequence ID" value="ENSFALP00000024740.1"/>
    <property type="gene ID" value="ENSFALG00000025155.1"/>
</dbReference>
<reference evidence="1 2" key="1">
    <citation type="journal article" date="2012" name="Nature">
        <title>The genomic landscape of species divergence in Ficedula flycatchers.</title>
        <authorList>
            <person name="Ellegren H."/>
            <person name="Smeds L."/>
            <person name="Burri R."/>
            <person name="Olason P.I."/>
            <person name="Backstrom N."/>
            <person name="Kawakami T."/>
            <person name="Kunstner A."/>
            <person name="Makinen H."/>
            <person name="Nadachowska-Brzyska K."/>
            <person name="Qvarnstrom A."/>
            <person name="Uebbing S."/>
            <person name="Wolf J.B."/>
        </authorList>
    </citation>
    <scope>NUCLEOTIDE SEQUENCE [LARGE SCALE GENOMIC DNA]</scope>
</reference>
<reference evidence="1" key="2">
    <citation type="submission" date="2025-08" db="UniProtKB">
        <authorList>
            <consortium name="Ensembl"/>
        </authorList>
    </citation>
    <scope>IDENTIFICATION</scope>
</reference>
<organism evidence="1 2">
    <name type="scientific">Ficedula albicollis</name>
    <name type="common">Collared flycatcher</name>
    <name type="synonym">Muscicapa albicollis</name>
    <dbReference type="NCBI Taxonomy" id="59894"/>
    <lineage>
        <taxon>Eukaryota</taxon>
        <taxon>Metazoa</taxon>
        <taxon>Chordata</taxon>
        <taxon>Craniata</taxon>
        <taxon>Vertebrata</taxon>
        <taxon>Euteleostomi</taxon>
        <taxon>Archelosauria</taxon>
        <taxon>Archosauria</taxon>
        <taxon>Dinosauria</taxon>
        <taxon>Saurischia</taxon>
        <taxon>Theropoda</taxon>
        <taxon>Coelurosauria</taxon>
        <taxon>Aves</taxon>
        <taxon>Neognathae</taxon>
        <taxon>Neoaves</taxon>
        <taxon>Telluraves</taxon>
        <taxon>Australaves</taxon>
        <taxon>Passeriformes</taxon>
        <taxon>Muscicapidae</taxon>
        <taxon>Ficedula</taxon>
    </lineage>
</organism>
<evidence type="ECO:0000313" key="1">
    <source>
        <dbReference type="Ensembl" id="ENSFALP00000024740.1"/>
    </source>
</evidence>
<dbReference type="Proteomes" id="UP000016665">
    <property type="component" value="Chromosome 1A"/>
</dbReference>
<reference evidence="1" key="3">
    <citation type="submission" date="2025-09" db="UniProtKB">
        <authorList>
            <consortium name="Ensembl"/>
        </authorList>
    </citation>
    <scope>IDENTIFICATION</scope>
</reference>
<accession>A0A803VPT4</accession>
<sequence length="71" mass="7936">MSGSVDDMPCMNFEANIFAKSLCQHCFRAAGAHQHAVQVSSSIPPASYGYFIKGLFVLYWDSTCLFRDRNP</sequence>
<keyword evidence="2" id="KW-1185">Reference proteome</keyword>
<name>A0A803VPT4_FICAL</name>
<dbReference type="AlphaFoldDB" id="A0A803VPT4"/>
<evidence type="ECO:0000313" key="2">
    <source>
        <dbReference type="Proteomes" id="UP000016665"/>
    </source>
</evidence>